<evidence type="ECO:0000313" key="8">
    <source>
        <dbReference type="Proteomes" id="UP000076021"/>
    </source>
</evidence>
<dbReference type="SUPFAM" id="SSF88946">
    <property type="entry name" value="Sigma2 domain of RNA polymerase sigma factors"/>
    <property type="match status" value="1"/>
</dbReference>
<dbReference type="InterPro" id="IPR007627">
    <property type="entry name" value="RNA_pol_sigma70_r2"/>
</dbReference>
<dbReference type="InterPro" id="IPR013324">
    <property type="entry name" value="RNA_pol_sigma_r3/r4-like"/>
</dbReference>
<dbReference type="Pfam" id="PF08281">
    <property type="entry name" value="Sigma70_r4_2"/>
    <property type="match status" value="1"/>
</dbReference>
<keyword evidence="4" id="KW-0804">Transcription</keyword>
<evidence type="ECO:0000256" key="2">
    <source>
        <dbReference type="ARBA" id="ARBA00023015"/>
    </source>
</evidence>
<evidence type="ECO:0000259" key="5">
    <source>
        <dbReference type="Pfam" id="PF04542"/>
    </source>
</evidence>
<evidence type="ECO:0000256" key="4">
    <source>
        <dbReference type="ARBA" id="ARBA00023163"/>
    </source>
</evidence>
<evidence type="ECO:0000313" key="7">
    <source>
        <dbReference type="EMBL" id="AMW98987.1"/>
    </source>
</evidence>
<reference evidence="7 8" key="1">
    <citation type="journal article" date="2016" name="Genome Announc.">
        <title>Whole-Genome Sequence of Rummeliibacillus stabekisii Strain PP9 Isolated from Antarctic Soil.</title>
        <authorList>
            <person name="da Mota F.F."/>
            <person name="Vollu R.E."/>
            <person name="Jurelevicius D."/>
            <person name="Seldin L."/>
        </authorList>
    </citation>
    <scope>NUCLEOTIDE SEQUENCE [LARGE SCALE GENOMIC DNA]</scope>
    <source>
        <strain evidence="7 8">PP9</strain>
    </source>
</reference>
<comment type="similarity">
    <text evidence="1">Belongs to the sigma-70 factor family. ECF subfamily.</text>
</comment>
<dbReference type="InterPro" id="IPR014300">
    <property type="entry name" value="RNA_pol_sigma-V"/>
</dbReference>
<dbReference type="InterPro" id="IPR013325">
    <property type="entry name" value="RNA_pol_sigma_r2"/>
</dbReference>
<dbReference type="InterPro" id="IPR039425">
    <property type="entry name" value="RNA_pol_sigma-70-like"/>
</dbReference>
<keyword evidence="8" id="KW-1185">Reference proteome</keyword>
<keyword evidence="3" id="KW-0731">Sigma factor</keyword>
<dbReference type="OrthoDB" id="9782703at2"/>
<gene>
    <name evidence="7" type="ORF">ATY39_05660</name>
</gene>
<dbReference type="NCBIfam" id="TIGR02954">
    <property type="entry name" value="Sig70_famx3"/>
    <property type="match status" value="1"/>
</dbReference>
<name>A0A143HB81_9BACL</name>
<dbReference type="RefSeq" id="WP_066787056.1">
    <property type="nucleotide sequence ID" value="NZ_CP014806.1"/>
</dbReference>
<keyword evidence="2" id="KW-0805">Transcription regulation</keyword>
<accession>A0A143HB81</accession>
<dbReference type="Proteomes" id="UP000076021">
    <property type="component" value="Chromosome"/>
</dbReference>
<dbReference type="PANTHER" id="PTHR43133:SF51">
    <property type="entry name" value="RNA POLYMERASE SIGMA FACTOR"/>
    <property type="match status" value="1"/>
</dbReference>
<reference evidence="8" key="2">
    <citation type="submission" date="2016-03" db="EMBL/GenBank/DDBJ databases">
        <authorList>
            <person name="Ploux O."/>
        </authorList>
    </citation>
    <scope>NUCLEOTIDE SEQUENCE [LARGE SCALE GENOMIC DNA]</scope>
    <source>
        <strain evidence="8">PP9</strain>
    </source>
</reference>
<evidence type="ECO:0008006" key="9">
    <source>
        <dbReference type="Google" id="ProtNLM"/>
    </source>
</evidence>
<dbReference type="InterPro" id="IPR036388">
    <property type="entry name" value="WH-like_DNA-bd_sf"/>
</dbReference>
<dbReference type="GO" id="GO:0003677">
    <property type="term" value="F:DNA binding"/>
    <property type="evidence" value="ECO:0007669"/>
    <property type="project" value="InterPro"/>
</dbReference>
<dbReference type="STRING" id="241244.ATY39_05660"/>
<dbReference type="InterPro" id="IPR014284">
    <property type="entry name" value="RNA_pol_sigma-70_dom"/>
</dbReference>
<dbReference type="Gene3D" id="1.10.10.10">
    <property type="entry name" value="Winged helix-like DNA-binding domain superfamily/Winged helix DNA-binding domain"/>
    <property type="match status" value="1"/>
</dbReference>
<dbReference type="KEGG" id="rst:ATY39_05660"/>
<sequence length="178" mass="21327">MDLHNEKLIKKAIKGNKNAFEKLIKQHYERIYRTAFLYVHNGEDALDVVQEATFQAFKSIHSLKHPEYFLTWFTRIIIRCSSRILKRNNNNVFVTDEVISNFPERERFDQDESMSLLQAIHQLKHDYRSAIILFYYFDYSIKTISELMEIPEGTAKTFLRRGKAELKKIYKNEEEYYG</sequence>
<feature type="domain" description="RNA polymerase sigma factor 70 region 4 type 2" evidence="6">
    <location>
        <begin position="114"/>
        <end position="166"/>
    </location>
</feature>
<proteinExistence type="inferred from homology"/>
<feature type="domain" description="RNA polymerase sigma-70 region 2" evidence="5">
    <location>
        <begin position="23"/>
        <end position="89"/>
    </location>
</feature>
<protein>
    <recommendedName>
        <fullName evidence="9">RNA polymerase</fullName>
    </recommendedName>
</protein>
<dbReference type="PANTHER" id="PTHR43133">
    <property type="entry name" value="RNA POLYMERASE ECF-TYPE SIGMA FACTO"/>
    <property type="match status" value="1"/>
</dbReference>
<dbReference type="Gene3D" id="1.10.1740.10">
    <property type="match status" value="1"/>
</dbReference>
<dbReference type="CDD" id="cd06171">
    <property type="entry name" value="Sigma70_r4"/>
    <property type="match status" value="1"/>
</dbReference>
<evidence type="ECO:0000256" key="3">
    <source>
        <dbReference type="ARBA" id="ARBA00023082"/>
    </source>
</evidence>
<dbReference type="NCBIfam" id="TIGR02937">
    <property type="entry name" value="sigma70-ECF"/>
    <property type="match status" value="1"/>
</dbReference>
<dbReference type="SUPFAM" id="SSF88659">
    <property type="entry name" value="Sigma3 and sigma4 domains of RNA polymerase sigma factors"/>
    <property type="match status" value="1"/>
</dbReference>
<dbReference type="AlphaFoldDB" id="A0A143HB81"/>
<dbReference type="GO" id="GO:0006352">
    <property type="term" value="P:DNA-templated transcription initiation"/>
    <property type="evidence" value="ECO:0007669"/>
    <property type="project" value="InterPro"/>
</dbReference>
<evidence type="ECO:0000259" key="6">
    <source>
        <dbReference type="Pfam" id="PF08281"/>
    </source>
</evidence>
<dbReference type="GO" id="GO:0016987">
    <property type="term" value="F:sigma factor activity"/>
    <property type="evidence" value="ECO:0007669"/>
    <property type="project" value="UniProtKB-KW"/>
</dbReference>
<dbReference type="EMBL" id="CP014806">
    <property type="protein sequence ID" value="AMW98987.1"/>
    <property type="molecule type" value="Genomic_DNA"/>
</dbReference>
<organism evidence="7 8">
    <name type="scientific">Rummeliibacillus stabekisii</name>
    <dbReference type="NCBI Taxonomy" id="241244"/>
    <lineage>
        <taxon>Bacteria</taxon>
        <taxon>Bacillati</taxon>
        <taxon>Bacillota</taxon>
        <taxon>Bacilli</taxon>
        <taxon>Bacillales</taxon>
        <taxon>Caryophanaceae</taxon>
        <taxon>Rummeliibacillus</taxon>
    </lineage>
</organism>
<dbReference type="Pfam" id="PF04542">
    <property type="entry name" value="Sigma70_r2"/>
    <property type="match status" value="1"/>
</dbReference>
<evidence type="ECO:0000256" key="1">
    <source>
        <dbReference type="ARBA" id="ARBA00010641"/>
    </source>
</evidence>
<dbReference type="InterPro" id="IPR013249">
    <property type="entry name" value="RNA_pol_sigma70_r4_t2"/>
</dbReference>